<evidence type="ECO:0000313" key="1">
    <source>
        <dbReference type="EMBL" id="STY59593.1"/>
    </source>
</evidence>
<name>A0A248ZW69_MANHA</name>
<evidence type="ECO:0000313" key="2">
    <source>
        <dbReference type="EMBL" id="STY66376.1"/>
    </source>
</evidence>
<dbReference type="Proteomes" id="UP000254031">
    <property type="component" value="Unassembled WGS sequence"/>
</dbReference>
<evidence type="ECO:0000313" key="4">
    <source>
        <dbReference type="EMBL" id="TRB74695.1"/>
    </source>
</evidence>
<dbReference type="EMBL" id="VAJB01000011">
    <property type="protein sequence ID" value="TRB74695.1"/>
    <property type="molecule type" value="Genomic_DNA"/>
</dbReference>
<dbReference type="AlphaFoldDB" id="A0A248ZW69"/>
<proteinExistence type="predicted"/>
<sequence length="74" mass="8833">MIYLRKLGFSPFDHQMFAQPSWYFCNALVHTNYENLRQGVFVTKAYLVMFLENLLFEKSHSLSNRALRINENND</sequence>
<reference evidence="5 6" key="1">
    <citation type="submission" date="2018-06" db="EMBL/GenBank/DDBJ databases">
        <authorList>
            <consortium name="Pathogen Informatics"/>
            <person name="Doyle S."/>
        </authorList>
    </citation>
    <scope>NUCLEOTIDE SEQUENCE [LARGE SCALE GENOMIC DNA]</scope>
    <source>
        <strain evidence="1 6">NCTC10638</strain>
        <strain evidence="2 5">NCTC9380</strain>
    </source>
</reference>
<keyword evidence="8" id="KW-1185">Reference proteome</keyword>
<evidence type="ECO:0000313" key="7">
    <source>
        <dbReference type="Proteomes" id="UP000315164"/>
    </source>
</evidence>
<evidence type="ECO:0000313" key="6">
    <source>
        <dbReference type="Proteomes" id="UP000254802"/>
    </source>
</evidence>
<dbReference type="Proteomes" id="UP000315164">
    <property type="component" value="Unassembled WGS sequence"/>
</dbReference>
<dbReference type="KEGG" id="mhaq:WC39_00290"/>
<protein>
    <submittedName>
        <fullName evidence="4">Uncharacterized protein</fullName>
    </submittedName>
</protein>
<dbReference type="Proteomes" id="UP000318394">
    <property type="component" value="Unassembled WGS sequence"/>
</dbReference>
<reference evidence="7 8" key="2">
    <citation type="journal article" date="2019" name="Vet. Microbiol.">
        <title>Genetic characterization of susceptible and multi-drug resistant Mannheimia haemolytica isolated from high-risk stocker calves prior to and after antimicrobial metaphylaxis.</title>
        <authorList>
            <person name="Snyder E.R."/>
            <person name="Alvarez-Narvaez S."/>
            <person name="Credille B.C."/>
        </authorList>
    </citation>
    <scope>NUCLEOTIDE SEQUENCE [LARGE SCALE GENOMIC DNA]</scope>
    <source>
        <strain evidence="4 7">UGA-R5-128-1</strain>
        <strain evidence="3 8">UGA-R7-163-1</strain>
    </source>
</reference>
<dbReference type="STRING" id="75985.WC39_00290"/>
<evidence type="ECO:0000313" key="3">
    <source>
        <dbReference type="EMBL" id="TRB37866.1"/>
    </source>
</evidence>
<dbReference type="EMBL" id="UGPL01000006">
    <property type="protein sequence ID" value="STY66376.1"/>
    <property type="molecule type" value="Genomic_DNA"/>
</dbReference>
<dbReference type="EMBL" id="VAJI01000010">
    <property type="protein sequence ID" value="TRB37866.1"/>
    <property type="molecule type" value="Genomic_DNA"/>
</dbReference>
<evidence type="ECO:0000313" key="8">
    <source>
        <dbReference type="Proteomes" id="UP000318394"/>
    </source>
</evidence>
<dbReference type="OrthoDB" id="9807853at2"/>
<dbReference type="RefSeq" id="WP_006248292.1">
    <property type="nucleotide sequence ID" value="NZ_CP011098.1"/>
</dbReference>
<dbReference type="EMBL" id="UGPN01000002">
    <property type="protein sequence ID" value="STY59593.1"/>
    <property type="molecule type" value="Genomic_DNA"/>
</dbReference>
<dbReference type="KEGG" id="mhay:VK67_00295"/>
<gene>
    <name evidence="4" type="ORF">FEA53_07065</name>
    <name evidence="3" type="ORF">FEB89_06620</name>
    <name evidence="1" type="ORF">NCTC10638_00771</name>
    <name evidence="2" type="ORF">NCTC9380_01670</name>
</gene>
<dbReference type="Proteomes" id="UP000254802">
    <property type="component" value="Unassembled WGS sequence"/>
</dbReference>
<dbReference type="GeneID" id="67367690"/>
<evidence type="ECO:0000313" key="5">
    <source>
        <dbReference type="Proteomes" id="UP000254031"/>
    </source>
</evidence>
<accession>A0A248ZW69</accession>
<organism evidence="4 7">
    <name type="scientific">Mannheimia haemolytica</name>
    <name type="common">Pasteurella haemolytica</name>
    <dbReference type="NCBI Taxonomy" id="75985"/>
    <lineage>
        <taxon>Bacteria</taxon>
        <taxon>Pseudomonadati</taxon>
        <taxon>Pseudomonadota</taxon>
        <taxon>Gammaproteobacteria</taxon>
        <taxon>Pasteurellales</taxon>
        <taxon>Pasteurellaceae</taxon>
        <taxon>Mannheimia</taxon>
    </lineage>
</organism>